<dbReference type="RefSeq" id="WP_111252110.1">
    <property type="nucleotide sequence ID" value="NZ_QKWH01000017.1"/>
</dbReference>
<protein>
    <submittedName>
        <fullName evidence="2">Type I-E CRISPR-associated protein Cse2/CasB</fullName>
    </submittedName>
</protein>
<dbReference type="Gene3D" id="1.10.520.40">
    <property type="entry name" value="CRISPR-associated protein Cse2"/>
    <property type="match status" value="1"/>
</dbReference>
<gene>
    <name evidence="2" type="primary">casB</name>
    <name evidence="2" type="ORF">DNL40_15220</name>
</gene>
<dbReference type="AlphaFoldDB" id="A0A2W5Y2C1"/>
<comment type="caution">
    <text evidence="2">The sequence shown here is derived from an EMBL/GenBank/DDBJ whole genome shotgun (WGS) entry which is preliminary data.</text>
</comment>
<dbReference type="InterPro" id="IPR013382">
    <property type="entry name" value="CRISPR-assoc_prot_Cse2"/>
</dbReference>
<dbReference type="InterPro" id="IPR038287">
    <property type="entry name" value="Cse2_sf"/>
</dbReference>
<feature type="compositionally biased region" description="Low complexity" evidence="1">
    <location>
        <begin position="213"/>
        <end position="222"/>
    </location>
</feature>
<evidence type="ECO:0000256" key="1">
    <source>
        <dbReference type="SAM" id="MobiDB-lite"/>
    </source>
</evidence>
<dbReference type="Proteomes" id="UP000248783">
    <property type="component" value="Unassembled WGS sequence"/>
</dbReference>
<feature type="region of interest" description="Disordered" evidence="1">
    <location>
        <begin position="203"/>
        <end position="228"/>
    </location>
</feature>
<sequence>MSESTTVAAEETVPPSARVRELVARRAASLQAKLHSDSRSAVAQARRDLARLRAGVGRAPGADPTTWALTVDGVPGVPDGDAPTPQERAVHLAMTLFGAHQQSREEGMHRPGVGVGQAVARLERKTGGQEQEGPSPVRRRFDAMITSGSLTELAHHLRGLVQRMRAEGEGLDYGMLAEDLLQFQRPGRADDVRRRWARQYYRLDRSEAADDQTTTPESTPETTAEEHP</sequence>
<keyword evidence="3" id="KW-1185">Reference proteome</keyword>
<name>A0A2W5Y2C1_9MICO</name>
<proteinExistence type="predicted"/>
<organism evidence="2 3">
    <name type="scientific">Xylanimonas oleitrophica</name>
    <dbReference type="NCBI Taxonomy" id="2607479"/>
    <lineage>
        <taxon>Bacteria</taxon>
        <taxon>Bacillati</taxon>
        <taxon>Actinomycetota</taxon>
        <taxon>Actinomycetes</taxon>
        <taxon>Micrococcales</taxon>
        <taxon>Promicromonosporaceae</taxon>
        <taxon>Xylanimonas</taxon>
    </lineage>
</organism>
<dbReference type="NCBIfam" id="TIGR02548">
    <property type="entry name" value="casB_cse2"/>
    <property type="match status" value="1"/>
</dbReference>
<dbReference type="Pfam" id="PF09485">
    <property type="entry name" value="CRISPR_Cse2"/>
    <property type="match status" value="1"/>
</dbReference>
<evidence type="ECO:0000313" key="2">
    <source>
        <dbReference type="EMBL" id="PZR51714.1"/>
    </source>
</evidence>
<reference evidence="2 3" key="1">
    <citation type="submission" date="2018-06" db="EMBL/GenBank/DDBJ databases">
        <title>Whole genome sequencing of a novel hydrocarbon degrading bacterial strain, PW21 isolated from oil contaminated produced water sample.</title>
        <authorList>
            <person name="Nagkirti P."/>
            <person name="Shaikh A."/>
            <person name="Gowdaman V."/>
            <person name="Engineer A.E."/>
            <person name="Dagar S."/>
            <person name="Dhakephalkar P.K."/>
        </authorList>
    </citation>
    <scope>NUCLEOTIDE SEQUENCE [LARGE SCALE GENOMIC DNA]</scope>
    <source>
        <strain evidence="2 3">PW21</strain>
    </source>
</reference>
<dbReference type="CDD" id="cd09731">
    <property type="entry name" value="Cse2_I-E"/>
    <property type="match status" value="1"/>
</dbReference>
<accession>A0A2W5Y2C1</accession>
<evidence type="ECO:0000313" key="3">
    <source>
        <dbReference type="Proteomes" id="UP000248783"/>
    </source>
</evidence>
<dbReference type="EMBL" id="QKWH01000017">
    <property type="protein sequence ID" value="PZR51714.1"/>
    <property type="molecule type" value="Genomic_DNA"/>
</dbReference>